<accession>A0ABS7R8S9</accession>
<evidence type="ECO:0000256" key="1">
    <source>
        <dbReference type="SAM" id="Phobius"/>
    </source>
</evidence>
<dbReference type="Proteomes" id="UP000777661">
    <property type="component" value="Unassembled WGS sequence"/>
</dbReference>
<dbReference type="InterPro" id="IPR036182">
    <property type="entry name" value="PCuAC_sf"/>
</dbReference>
<dbReference type="PANTHER" id="PTHR36302">
    <property type="entry name" value="BLR7088 PROTEIN"/>
    <property type="match status" value="1"/>
</dbReference>
<protein>
    <submittedName>
        <fullName evidence="2">Copper chaperone PCu(A)C</fullName>
    </submittedName>
</protein>
<comment type="caution">
    <text evidence="2">The sequence shown here is derived from an EMBL/GenBank/DDBJ whole genome shotgun (WGS) entry which is preliminary data.</text>
</comment>
<evidence type="ECO:0000313" key="3">
    <source>
        <dbReference type="Proteomes" id="UP000777661"/>
    </source>
</evidence>
<feature type="transmembrane region" description="Helical" evidence="1">
    <location>
        <begin position="41"/>
        <end position="60"/>
    </location>
</feature>
<dbReference type="InterPro" id="IPR058248">
    <property type="entry name" value="Lxx211020-like"/>
</dbReference>
<reference evidence="2 3" key="1">
    <citation type="submission" date="2021-06" db="EMBL/GenBank/DDBJ databases">
        <title>Nitratireductor porphyridii sp. nov., isolated from a small marine red alga, Porphyridium purpureum in South Korea.</title>
        <authorList>
            <person name="Kim K.H."/>
            <person name="Kristyanto S."/>
            <person name="Jeon C.O."/>
        </authorList>
    </citation>
    <scope>NUCLEOTIDE SEQUENCE [LARGE SCALE GENOMIC DNA]</scope>
    <source>
        <strain evidence="2 3">R6</strain>
    </source>
</reference>
<keyword evidence="1" id="KW-0812">Transmembrane</keyword>
<dbReference type="Gene3D" id="2.60.40.1890">
    <property type="entry name" value="PCu(A)C copper chaperone"/>
    <property type="match status" value="1"/>
</dbReference>
<evidence type="ECO:0000313" key="2">
    <source>
        <dbReference type="EMBL" id="MBY8916807.1"/>
    </source>
</evidence>
<gene>
    <name evidence="2" type="ORF">KVG22_09420</name>
</gene>
<dbReference type="InterPro" id="IPR007410">
    <property type="entry name" value="LpqE-like"/>
</dbReference>
<sequence>MPTLPATLHTAFARPLPLPDLLKPGFPATQSSDMKGRTMRLNILIAAAAAFPLITTGAVAHGTNADHHASNQGATETTADHHAVEAGDLKIAHPRVRAMLPGQPSGGGYMVIENTGTDDDRLLTLTSPRAGKVEVHTMEMNNDVMVMRPVKGGLTIPAGETVTLEPGGLHVMFMQVEKGFQEGESIPLTLEFEKAGKVDLELTAGPARGSASDTGHSH</sequence>
<keyword evidence="1" id="KW-0472">Membrane</keyword>
<keyword evidence="3" id="KW-1185">Reference proteome</keyword>
<keyword evidence="1" id="KW-1133">Transmembrane helix</keyword>
<proteinExistence type="predicted"/>
<dbReference type="Pfam" id="PF04314">
    <property type="entry name" value="PCuAC"/>
    <property type="match status" value="1"/>
</dbReference>
<dbReference type="SUPFAM" id="SSF110087">
    <property type="entry name" value="DR1885-like metal-binding protein"/>
    <property type="match status" value="1"/>
</dbReference>
<organism evidence="2 3">
    <name type="scientific">Nitratireductor rhodophyticola</name>
    <dbReference type="NCBI Taxonomy" id="2854036"/>
    <lineage>
        <taxon>Bacteria</taxon>
        <taxon>Pseudomonadati</taxon>
        <taxon>Pseudomonadota</taxon>
        <taxon>Alphaproteobacteria</taxon>
        <taxon>Hyphomicrobiales</taxon>
        <taxon>Phyllobacteriaceae</taxon>
        <taxon>Nitratireductor</taxon>
    </lineage>
</organism>
<name>A0ABS7R8S9_9HYPH</name>
<dbReference type="PANTHER" id="PTHR36302:SF1">
    <property type="entry name" value="COPPER CHAPERONE PCU(A)C"/>
    <property type="match status" value="1"/>
</dbReference>
<dbReference type="EMBL" id="JAHSQO010000003">
    <property type="protein sequence ID" value="MBY8916807.1"/>
    <property type="molecule type" value="Genomic_DNA"/>
</dbReference>